<comment type="similarity">
    <text evidence="9 13">Belongs to the QueA family.</text>
</comment>
<dbReference type="GO" id="GO:0051075">
    <property type="term" value="F:S-adenosylmethionine:tRNA ribosyltransferase-isomerase activity"/>
    <property type="evidence" value="ECO:0007669"/>
    <property type="project" value="UniProtKB-EC"/>
</dbReference>
<dbReference type="GO" id="GO:0005737">
    <property type="term" value="C:cytoplasm"/>
    <property type="evidence" value="ECO:0007669"/>
    <property type="project" value="UniProtKB-SubCell"/>
</dbReference>
<dbReference type="GO" id="GO:0008616">
    <property type="term" value="P:tRNA queuosine(34) biosynthetic process"/>
    <property type="evidence" value="ECO:0007669"/>
    <property type="project" value="UniProtKB-UniRule"/>
</dbReference>
<dbReference type="FunFam" id="3.40.1780.10:FF:000001">
    <property type="entry name" value="S-adenosylmethionine:tRNA ribosyltransferase-isomerase"/>
    <property type="match status" value="1"/>
</dbReference>
<dbReference type="HAMAP" id="MF_00113">
    <property type="entry name" value="QueA"/>
    <property type="match status" value="1"/>
</dbReference>
<evidence type="ECO:0000256" key="7">
    <source>
        <dbReference type="ARBA" id="ARBA00022785"/>
    </source>
</evidence>
<comment type="caution">
    <text evidence="14">The sequence shown here is derived from an EMBL/GenBank/DDBJ whole genome shotgun (WGS) entry which is preliminary data.</text>
</comment>
<dbReference type="InterPro" id="IPR042119">
    <property type="entry name" value="QueA_dom2"/>
</dbReference>
<dbReference type="Gene3D" id="3.40.1780.10">
    <property type="entry name" value="QueA-like"/>
    <property type="match status" value="1"/>
</dbReference>
<evidence type="ECO:0000256" key="13">
    <source>
        <dbReference type="HAMAP-Rule" id="MF_00113"/>
    </source>
</evidence>
<keyword evidence="7 13" id="KW-0671">Queuosine biosynthesis</keyword>
<dbReference type="Gene3D" id="2.40.10.240">
    <property type="entry name" value="QueA-like"/>
    <property type="match status" value="1"/>
</dbReference>
<gene>
    <name evidence="13" type="primary">queA</name>
    <name evidence="14" type="ORF">DC082_09785</name>
</gene>
<comment type="pathway">
    <text evidence="2 13">tRNA modification; tRNA-queuosine biosynthesis.</text>
</comment>
<dbReference type="PANTHER" id="PTHR30307:SF0">
    <property type="entry name" value="S-ADENOSYLMETHIONINE:TRNA RIBOSYLTRANSFERASE-ISOMERASE"/>
    <property type="match status" value="1"/>
</dbReference>
<keyword evidence="14" id="KW-0413">Isomerase</keyword>
<evidence type="ECO:0000256" key="3">
    <source>
        <dbReference type="ARBA" id="ARBA00011245"/>
    </source>
</evidence>
<evidence type="ECO:0000256" key="4">
    <source>
        <dbReference type="ARBA" id="ARBA00022490"/>
    </source>
</evidence>
<keyword evidence="5 13" id="KW-0808">Transferase</keyword>
<evidence type="ECO:0000256" key="11">
    <source>
        <dbReference type="ARBA" id="ARBA00069325"/>
    </source>
</evidence>
<comment type="subunit">
    <text evidence="3 13">Monomer.</text>
</comment>
<protein>
    <recommendedName>
        <fullName evidence="11 13">S-adenosylmethionine:tRNA ribosyltransferase-isomerase</fullName>
        <ecNumber evidence="10 13">2.4.99.17</ecNumber>
    </recommendedName>
    <alternativeName>
        <fullName evidence="12 13">Queuosine biosynthesis protein QueA</fullName>
    </alternativeName>
</protein>
<dbReference type="InterPro" id="IPR003699">
    <property type="entry name" value="QueA"/>
</dbReference>
<dbReference type="NCBIfam" id="TIGR00113">
    <property type="entry name" value="queA"/>
    <property type="match status" value="1"/>
</dbReference>
<evidence type="ECO:0000256" key="1">
    <source>
        <dbReference type="ARBA" id="ARBA00004496"/>
    </source>
</evidence>
<dbReference type="EMBL" id="QEWR01000007">
    <property type="protein sequence ID" value="PWD82328.1"/>
    <property type="molecule type" value="Genomic_DNA"/>
</dbReference>
<evidence type="ECO:0000256" key="12">
    <source>
        <dbReference type="ARBA" id="ARBA00076160"/>
    </source>
</evidence>
<evidence type="ECO:0000256" key="10">
    <source>
        <dbReference type="ARBA" id="ARBA00066503"/>
    </source>
</evidence>
<comment type="function">
    <text evidence="13">Transfers and isomerizes the ribose moiety from AdoMet to the 7-aminomethyl group of 7-deazaguanine (preQ1-tRNA) to give epoxyqueuosine (oQ-tRNA).</text>
</comment>
<reference evidence="14 15" key="1">
    <citation type="journal article" date="2018" name="Genome Announc.">
        <title>Ignatzschineria cameli sp. nov., isolated from necrotic foot tissue of dromedaries (Camelus dromedarius) and associated maggots (Wohlfahrtia species) in Dubai.</title>
        <authorList>
            <person name="Tsang C.C."/>
            <person name="Tang J.Y."/>
            <person name="Fong J.Y."/>
            <person name="Kinne J."/>
            <person name="Lee H.H."/>
            <person name="Joseph M."/>
            <person name="Jose S."/>
            <person name="Schuster R.K."/>
            <person name="Tang Y."/>
            <person name="Sivakumar S."/>
            <person name="Chen J.H."/>
            <person name="Teng J.L."/>
            <person name="Lau S.K."/>
            <person name="Wernery U."/>
            <person name="Woo P.C."/>
        </authorList>
    </citation>
    <scope>NUCLEOTIDE SEQUENCE [LARGE SCALE GENOMIC DNA]</scope>
    <source>
        <strain evidence="14 15">KCTC 22643</strain>
    </source>
</reference>
<proteinExistence type="inferred from homology"/>
<evidence type="ECO:0000256" key="6">
    <source>
        <dbReference type="ARBA" id="ARBA00022691"/>
    </source>
</evidence>
<accession>A0A2U2AI43</accession>
<comment type="subcellular location">
    <subcellularLocation>
        <location evidence="1 13">Cytoplasm</location>
    </subcellularLocation>
</comment>
<dbReference type="SUPFAM" id="SSF111337">
    <property type="entry name" value="QueA-like"/>
    <property type="match status" value="1"/>
</dbReference>
<dbReference type="UniPathway" id="UPA00392"/>
<keyword evidence="15" id="KW-1185">Reference proteome</keyword>
<dbReference type="AlphaFoldDB" id="A0A2U2AI43"/>
<comment type="catalytic activity">
    <reaction evidence="8 13">
        <text>7-aminomethyl-7-carbaguanosine(34) in tRNA + S-adenosyl-L-methionine = epoxyqueuosine(34) in tRNA + adenine + L-methionine + 2 H(+)</text>
        <dbReference type="Rhea" id="RHEA:32155"/>
        <dbReference type="Rhea" id="RHEA-COMP:10342"/>
        <dbReference type="Rhea" id="RHEA-COMP:18582"/>
        <dbReference type="ChEBI" id="CHEBI:15378"/>
        <dbReference type="ChEBI" id="CHEBI:16708"/>
        <dbReference type="ChEBI" id="CHEBI:57844"/>
        <dbReference type="ChEBI" id="CHEBI:59789"/>
        <dbReference type="ChEBI" id="CHEBI:82833"/>
        <dbReference type="ChEBI" id="CHEBI:194443"/>
        <dbReference type="EC" id="2.4.99.17"/>
    </reaction>
</comment>
<evidence type="ECO:0000313" key="14">
    <source>
        <dbReference type="EMBL" id="PWD82328.1"/>
    </source>
</evidence>
<keyword evidence="4 13" id="KW-0963">Cytoplasm</keyword>
<evidence type="ECO:0000256" key="8">
    <source>
        <dbReference type="ARBA" id="ARBA00052751"/>
    </source>
</evidence>
<keyword evidence="6 13" id="KW-0949">S-adenosyl-L-methionine</keyword>
<dbReference type="Proteomes" id="UP000244948">
    <property type="component" value="Unassembled WGS sequence"/>
</dbReference>
<organism evidence="14 15">
    <name type="scientific">Ignatzschineria indica</name>
    <dbReference type="NCBI Taxonomy" id="472583"/>
    <lineage>
        <taxon>Bacteria</taxon>
        <taxon>Pseudomonadati</taxon>
        <taxon>Pseudomonadota</taxon>
        <taxon>Gammaproteobacteria</taxon>
        <taxon>Cardiobacteriales</taxon>
        <taxon>Ignatzschineriaceae</taxon>
        <taxon>Ignatzschineria</taxon>
    </lineage>
</organism>
<evidence type="ECO:0000256" key="2">
    <source>
        <dbReference type="ARBA" id="ARBA00004691"/>
    </source>
</evidence>
<sequence>MLKLSDYDYHLPEELIAQFPPKVRGTSRLLVPYQGEIRDHSFDALVEYLRPGDRIVINNTRVLPARLFGQKETGGKVEIMVERLLTETDVLAQIKASKALKVGQKVLIEGVPRLEMVERDENFFQLRTIDGSAIAQLLESYGHLPLPPYITRSDEELDQSRYQTVFNKEEGAVAAPTAGLHFTEELLDQLRQKGVDITEITLHVGAGTFQPIRSENLDEHQMHKEWISVPESAVAEIKATKASGKRVIAIGTTAVRALESAALSGELRPFVGDTDIFIKPGFEFRVIDGLLTNFHLPKSTLLVLVSTLMGKKRIEEIYQHAVKSQYRFFSYGDSMLLVPELDRAKE</sequence>
<dbReference type="InterPro" id="IPR036100">
    <property type="entry name" value="QueA_sf"/>
</dbReference>
<dbReference type="Pfam" id="PF02547">
    <property type="entry name" value="Queuosine_synth"/>
    <property type="match status" value="1"/>
</dbReference>
<dbReference type="NCBIfam" id="NF001140">
    <property type="entry name" value="PRK00147.1"/>
    <property type="match status" value="1"/>
</dbReference>
<dbReference type="PANTHER" id="PTHR30307">
    <property type="entry name" value="S-ADENOSYLMETHIONINE:TRNA RIBOSYLTRANSFERASE-ISOMERASE"/>
    <property type="match status" value="1"/>
</dbReference>
<dbReference type="InterPro" id="IPR042118">
    <property type="entry name" value="QueA_dom1"/>
</dbReference>
<evidence type="ECO:0000313" key="15">
    <source>
        <dbReference type="Proteomes" id="UP000244948"/>
    </source>
</evidence>
<name>A0A2U2AI43_9GAMM</name>
<dbReference type="EC" id="2.4.99.17" evidence="10 13"/>
<evidence type="ECO:0000256" key="5">
    <source>
        <dbReference type="ARBA" id="ARBA00022679"/>
    </source>
</evidence>
<evidence type="ECO:0000256" key="9">
    <source>
        <dbReference type="ARBA" id="ARBA00061210"/>
    </source>
</evidence>